<dbReference type="SUPFAM" id="SSF51735">
    <property type="entry name" value="NAD(P)-binding Rossmann-fold domains"/>
    <property type="match status" value="1"/>
</dbReference>
<dbReference type="Gene3D" id="3.40.50.720">
    <property type="entry name" value="NAD(P)-binding Rossmann-like Domain"/>
    <property type="match status" value="1"/>
</dbReference>
<evidence type="ECO:0000256" key="4">
    <source>
        <dbReference type="ARBA" id="ARBA00022532"/>
    </source>
</evidence>
<feature type="transmembrane region" description="Helical" evidence="8">
    <location>
        <begin position="110"/>
        <end position="133"/>
    </location>
</feature>
<name>A0A0C9LT97_9FUNG</name>
<dbReference type="NCBIfam" id="TIGR01772">
    <property type="entry name" value="MDH_euk_gproteo"/>
    <property type="match status" value="1"/>
</dbReference>
<dbReference type="InterPro" id="IPR010640">
    <property type="entry name" value="Low_temperature_requirement_A"/>
</dbReference>
<gene>
    <name evidence="11" type="ORF">MAM1_0042c02995</name>
</gene>
<dbReference type="Gene3D" id="3.90.110.10">
    <property type="entry name" value="Lactate dehydrogenase/glycoside hydrolase, family 4, C-terminal"/>
    <property type="match status" value="1"/>
</dbReference>
<feature type="domain" description="Lactate/malate dehydrogenase C-terminal" evidence="10">
    <location>
        <begin position="725"/>
        <end position="901"/>
    </location>
</feature>
<evidence type="ECO:0000313" key="12">
    <source>
        <dbReference type="Proteomes" id="UP000053815"/>
    </source>
</evidence>
<keyword evidence="5" id="KW-0560">Oxidoreductase</keyword>
<feature type="domain" description="Lactate/malate dehydrogenase N-terminal" evidence="9">
    <location>
        <begin position="580"/>
        <end position="723"/>
    </location>
</feature>
<dbReference type="AlphaFoldDB" id="A0A0C9LT97"/>
<dbReference type="OrthoDB" id="4069699at2759"/>
<dbReference type="CDD" id="cd01337">
    <property type="entry name" value="MDH_glyoxysomal_mitochondrial"/>
    <property type="match status" value="1"/>
</dbReference>
<feature type="region of interest" description="Disordered" evidence="7">
    <location>
        <begin position="218"/>
        <end position="315"/>
    </location>
</feature>
<sequence length="908" mass="98432">MCAVIGMAGSSEYFLNSSGYVYGYIALKGVLAVEYFVVFVVAILAKSKSRIALAFYVGANLLSIALWASSLTILEKGTHRILWYLGVLSEVLVNIIVRGDKTLSWAASHLAERLGLLSLIVLGENLMGLVTLVSVAGNYLIIVVPNFMAVFIIFGFFFMYFEDFNKEIFLHNKYHQIWVYLHFPLHLCQVAFGISLIDILKIYRHQLIRDHKLPEEASAAGGEHGATAAGGESGATASGGEHGATAASGEHGTATTPGEGSSTSEHPASASSGTEQGTSGTEHGSTESTSTETASSAHESSPASHDTATTAETAHSKAKRAILMVSNDHVHQNTVDYNPMELAQQIKEGQELQQQSSNHWPNATEHWTTWCKYLAATLVTGTLEMISSSTGDHDIIHSSGHHLMRRSEPAAAGAEGSFTDTITVAENVFVYKTFLIFAGLILVINSLIKALNTKISDLYGKIIIGSRVINAIVLWSMCALPFAKLDAIVLLCTMVGSLIFQDLCQFFYSIRSSQVKQAHCLMHLAFHYDLEKERILKNRWCKIESTCSLNQLRLGMRVEHHLNWALGHHDDSRSEIFQMVKVTVCGAAGGIGQPISLLLKQSNLISHLALYDIVNAHGVAADLSHIDTSSKVTGHVGPLELEEAIKDADIVVIPAGVPRKPGMSRDDLFKINAGIVRDLAVAAANYAPKALMCVISNPVNSTVAIVAEVFKKYDVYNPRKIFGITTLDLVRSSTFLAELLQANPRQVNVPVVGGHSGVTIIPLLSQVPGTEKLSEKQLEDLTKRIQFAGDEVVKAKNGAGSATLSMAYAGARFTLNLVESVFNGVTRIECAYVNLASDPEGAQSVHRVAGEEMEYFSVPLEFGREGVQRILPLGKMSKFEYQLLTSAVPELKSNIVKGVSFITDDSKL</sequence>
<keyword evidence="4" id="KW-0816">Tricarboxylic acid cycle</keyword>
<dbReference type="PROSITE" id="PS00068">
    <property type="entry name" value="MDH"/>
    <property type="match status" value="1"/>
</dbReference>
<feature type="transmembrane region" description="Helical" evidence="8">
    <location>
        <begin position="139"/>
        <end position="161"/>
    </location>
</feature>
<feature type="transmembrane region" description="Helical" evidence="8">
    <location>
        <begin position="488"/>
        <end position="508"/>
    </location>
</feature>
<evidence type="ECO:0000256" key="7">
    <source>
        <dbReference type="SAM" id="MobiDB-lite"/>
    </source>
</evidence>
<evidence type="ECO:0000256" key="6">
    <source>
        <dbReference type="ARBA" id="ARBA00023027"/>
    </source>
</evidence>
<evidence type="ECO:0000256" key="3">
    <source>
        <dbReference type="ARBA" id="ARBA00012995"/>
    </source>
</evidence>
<dbReference type="InterPro" id="IPR010097">
    <property type="entry name" value="Malate_DH_type1"/>
</dbReference>
<dbReference type="Pfam" id="PF00056">
    <property type="entry name" value="Ldh_1_N"/>
    <property type="match status" value="1"/>
</dbReference>
<keyword evidence="12" id="KW-1185">Reference proteome</keyword>
<organism evidence="11">
    <name type="scientific">Mucor ambiguus</name>
    <dbReference type="NCBI Taxonomy" id="91626"/>
    <lineage>
        <taxon>Eukaryota</taxon>
        <taxon>Fungi</taxon>
        <taxon>Fungi incertae sedis</taxon>
        <taxon>Mucoromycota</taxon>
        <taxon>Mucoromycotina</taxon>
        <taxon>Mucoromycetes</taxon>
        <taxon>Mucorales</taxon>
        <taxon>Mucorineae</taxon>
        <taxon>Mucoraceae</taxon>
        <taxon>Mucor</taxon>
    </lineage>
</organism>
<evidence type="ECO:0000256" key="2">
    <source>
        <dbReference type="ARBA" id="ARBA00011738"/>
    </source>
</evidence>
<keyword evidence="8" id="KW-1133">Transmembrane helix</keyword>
<dbReference type="InterPro" id="IPR036291">
    <property type="entry name" value="NAD(P)-bd_dom_sf"/>
</dbReference>
<evidence type="ECO:0000259" key="10">
    <source>
        <dbReference type="Pfam" id="PF02866"/>
    </source>
</evidence>
<dbReference type="FunFam" id="3.90.110.10:FF:000009">
    <property type="entry name" value="Malate dehydrogenase"/>
    <property type="match status" value="1"/>
</dbReference>
<evidence type="ECO:0000313" key="11">
    <source>
        <dbReference type="EMBL" id="GAN03540.1"/>
    </source>
</evidence>
<evidence type="ECO:0000256" key="1">
    <source>
        <dbReference type="ARBA" id="ARBA00008824"/>
    </source>
</evidence>
<proteinExistence type="inferred from homology"/>
<reference evidence="11" key="1">
    <citation type="submission" date="2014-09" db="EMBL/GenBank/DDBJ databases">
        <title>Draft genome sequence of an oleaginous Mucoromycotina fungus Mucor ambiguus NBRC6742.</title>
        <authorList>
            <person name="Takeda I."/>
            <person name="Yamane N."/>
            <person name="Morita T."/>
            <person name="Tamano K."/>
            <person name="Machida M."/>
            <person name="Baker S."/>
            <person name="Koike H."/>
        </authorList>
    </citation>
    <scope>NUCLEOTIDE SEQUENCE</scope>
    <source>
        <strain evidence="11">NBRC 6742</strain>
    </source>
</reference>
<accession>A0A0C9LT97</accession>
<feature type="transmembrane region" description="Helical" evidence="8">
    <location>
        <begin position="20"/>
        <end position="44"/>
    </location>
</feature>
<comment type="subunit">
    <text evidence="2">Homodimer.</text>
</comment>
<dbReference type="InterPro" id="IPR015955">
    <property type="entry name" value="Lactate_DH/Glyco_Ohase_4_C"/>
</dbReference>
<dbReference type="InterPro" id="IPR001236">
    <property type="entry name" value="Lactate/malate_DH_N"/>
</dbReference>
<evidence type="ECO:0000256" key="8">
    <source>
        <dbReference type="SAM" id="Phobius"/>
    </source>
</evidence>
<feature type="compositionally biased region" description="Low complexity" evidence="7">
    <location>
        <begin position="218"/>
        <end position="305"/>
    </location>
</feature>
<dbReference type="FunFam" id="3.40.50.720:FF:000013">
    <property type="entry name" value="Malate dehydrogenase"/>
    <property type="match status" value="1"/>
</dbReference>
<comment type="similarity">
    <text evidence="1">Belongs to the LDH/MDH superfamily. MDH type 1 family.</text>
</comment>
<evidence type="ECO:0000256" key="5">
    <source>
        <dbReference type="ARBA" id="ARBA00023002"/>
    </source>
</evidence>
<keyword evidence="6" id="KW-0520">NAD</keyword>
<keyword evidence="8" id="KW-0812">Transmembrane</keyword>
<dbReference type="InterPro" id="IPR001252">
    <property type="entry name" value="Malate_DH_AS"/>
</dbReference>
<feature type="transmembrane region" description="Helical" evidence="8">
    <location>
        <begin position="177"/>
        <end position="197"/>
    </location>
</feature>
<dbReference type="SUPFAM" id="SSF56327">
    <property type="entry name" value="LDH C-terminal domain-like"/>
    <property type="match status" value="1"/>
</dbReference>
<dbReference type="GO" id="GO:0030060">
    <property type="term" value="F:L-malate dehydrogenase (NAD+) activity"/>
    <property type="evidence" value="ECO:0007669"/>
    <property type="project" value="UniProtKB-EC"/>
</dbReference>
<dbReference type="PANTHER" id="PTHR11540">
    <property type="entry name" value="MALATE AND LACTATE DEHYDROGENASE"/>
    <property type="match status" value="1"/>
</dbReference>
<protein>
    <recommendedName>
        <fullName evidence="3">malate dehydrogenase</fullName>
        <ecNumber evidence="3">1.1.1.37</ecNumber>
    </recommendedName>
</protein>
<dbReference type="PANTHER" id="PTHR11540:SF16">
    <property type="entry name" value="MALATE DEHYDROGENASE, MITOCHONDRIAL"/>
    <property type="match status" value="1"/>
</dbReference>
<dbReference type="EMBL" id="DF836331">
    <property type="protein sequence ID" value="GAN03540.1"/>
    <property type="molecule type" value="Genomic_DNA"/>
</dbReference>
<dbReference type="Pfam" id="PF06772">
    <property type="entry name" value="LtrA"/>
    <property type="match status" value="1"/>
</dbReference>
<evidence type="ECO:0000259" key="9">
    <source>
        <dbReference type="Pfam" id="PF00056"/>
    </source>
</evidence>
<feature type="transmembrane region" description="Helical" evidence="8">
    <location>
        <begin position="460"/>
        <end position="482"/>
    </location>
</feature>
<dbReference type="STRING" id="91626.A0A0C9LT97"/>
<keyword evidence="8" id="KW-0472">Membrane</keyword>
<feature type="transmembrane region" description="Helical" evidence="8">
    <location>
        <begin position="429"/>
        <end position="448"/>
    </location>
</feature>
<dbReference type="GO" id="GO:0005737">
    <property type="term" value="C:cytoplasm"/>
    <property type="evidence" value="ECO:0007669"/>
    <property type="project" value="TreeGrafter"/>
</dbReference>
<dbReference type="Pfam" id="PF02866">
    <property type="entry name" value="Ldh_1_C"/>
    <property type="match status" value="1"/>
</dbReference>
<feature type="transmembrane region" description="Helical" evidence="8">
    <location>
        <begin position="81"/>
        <end position="98"/>
    </location>
</feature>
<dbReference type="GO" id="GO:0006099">
    <property type="term" value="P:tricarboxylic acid cycle"/>
    <property type="evidence" value="ECO:0007669"/>
    <property type="project" value="UniProtKB-KW"/>
</dbReference>
<dbReference type="GO" id="GO:0006108">
    <property type="term" value="P:malate metabolic process"/>
    <property type="evidence" value="ECO:0007669"/>
    <property type="project" value="InterPro"/>
</dbReference>
<dbReference type="InterPro" id="IPR022383">
    <property type="entry name" value="Lactate/malate_DH_C"/>
</dbReference>
<feature type="transmembrane region" description="Helical" evidence="8">
    <location>
        <begin position="51"/>
        <end position="69"/>
    </location>
</feature>
<dbReference type="EC" id="1.1.1.37" evidence="3"/>
<dbReference type="Proteomes" id="UP000053815">
    <property type="component" value="Unassembled WGS sequence"/>
</dbReference>